<reference evidence="2" key="1">
    <citation type="journal article" date="2018" name="Fish Shellfish Immunol.">
        <title>Two macrophage migration inhibitory factors (MIFs) from the clam Ruditapes philippinarum: Molecular characterization, localization and enzymatic activities.</title>
        <authorList>
            <person name="Wang D."/>
            <person name="Yang D."/>
            <person name="Wang Q."/>
            <person name="Zhao Y."/>
            <person name="Li C."/>
            <person name="Wei Q."/>
            <person name="Han Y."/>
            <person name="Zhao J."/>
        </authorList>
    </citation>
    <scope>NUCLEOTIDE SEQUENCE</scope>
</reference>
<dbReference type="Gene3D" id="3.30.429.10">
    <property type="entry name" value="Macrophage Migration Inhibitory Factor"/>
    <property type="match status" value="1"/>
</dbReference>
<organism evidence="2">
    <name type="scientific">Ruditapes philippinarum</name>
    <name type="common">Japanese carpet shell</name>
    <name type="synonym">Venerupis philippinarum</name>
    <dbReference type="NCBI Taxonomy" id="129788"/>
    <lineage>
        <taxon>Eukaryota</taxon>
        <taxon>Metazoa</taxon>
        <taxon>Spiralia</taxon>
        <taxon>Lophotrochozoa</taxon>
        <taxon>Mollusca</taxon>
        <taxon>Bivalvia</taxon>
        <taxon>Autobranchia</taxon>
        <taxon>Heteroconchia</taxon>
        <taxon>Euheterodonta</taxon>
        <taxon>Imparidentia</taxon>
        <taxon>Neoheterodontei</taxon>
        <taxon>Venerida</taxon>
        <taxon>Veneroidea</taxon>
        <taxon>Veneridae</taxon>
        <taxon>Ruditapes</taxon>
    </lineage>
</organism>
<protein>
    <submittedName>
        <fullName evidence="2">Macrophage migration inhibitory factor 1</fullName>
    </submittedName>
</protein>
<sequence>MPICLLYTNLKRSDIDVNLEENVARCISETLNRPFEHVFVTLIAETPSFCAGSREPSMVCQVQSKEVFEDPSKISGYYPKFFEILKQATNIPGNRIVLSFQHVPDAYADIGQ</sequence>
<comment type="similarity">
    <text evidence="1">Belongs to the MIF family.</text>
</comment>
<evidence type="ECO:0000256" key="1">
    <source>
        <dbReference type="ARBA" id="ARBA00005851"/>
    </source>
</evidence>
<proteinExistence type="evidence at transcript level"/>
<dbReference type="Pfam" id="PF01187">
    <property type="entry name" value="MIF"/>
    <property type="match status" value="1"/>
</dbReference>
<name>A0A2S0SKP3_RUDPH</name>
<dbReference type="InterPro" id="IPR001398">
    <property type="entry name" value="Macrophage_inhib_fac"/>
</dbReference>
<evidence type="ECO:0000313" key="2">
    <source>
        <dbReference type="EMBL" id="AWB09318.1"/>
    </source>
</evidence>
<dbReference type="InterPro" id="IPR014347">
    <property type="entry name" value="Tautomerase/MIF_sf"/>
</dbReference>
<dbReference type="EMBL" id="MF632068">
    <property type="protein sequence ID" value="AWB09318.1"/>
    <property type="molecule type" value="mRNA"/>
</dbReference>
<dbReference type="SUPFAM" id="SSF55331">
    <property type="entry name" value="Tautomerase/MIF"/>
    <property type="match status" value="1"/>
</dbReference>
<accession>A0A2S0SKP3</accession>
<dbReference type="AlphaFoldDB" id="A0A2S0SKP3"/>